<dbReference type="AlphaFoldDB" id="A0AAD9GBP1"/>
<proteinExistence type="predicted"/>
<dbReference type="Proteomes" id="UP001259832">
    <property type="component" value="Unassembled WGS sequence"/>
</dbReference>
<protein>
    <submittedName>
        <fullName evidence="1">Uncharacterized protein</fullName>
    </submittedName>
</protein>
<accession>A0AAD9GBP1</accession>
<evidence type="ECO:0000313" key="2">
    <source>
        <dbReference type="Proteomes" id="UP001259832"/>
    </source>
</evidence>
<sequence length="223" mass="25641">MELRFKMDIHSVLIRVTNAAVWKCQCESLKAYRRRRFERTINFAQEEAEWITQAEKEAATKVEIELNKVLRNSMHRKLEEHIAAIKEDASRSLKSSAELRKSATQRLIIEQRSCGRREAMASFRAIHAEQVQLRASCLICDAYLVCFTQEQLEKFNCPSEHKCLHNSGASEEASDASAEVKNWGNIAQGELSTLEKQEEEYLLRLLAKEPSVSSLWQAIVEKK</sequence>
<name>A0AAD9GBP1_9STRA</name>
<evidence type="ECO:0000313" key="1">
    <source>
        <dbReference type="EMBL" id="KAK1935583.1"/>
    </source>
</evidence>
<dbReference type="EMBL" id="JASMQC010000022">
    <property type="protein sequence ID" value="KAK1935583.1"/>
    <property type="molecule type" value="Genomic_DNA"/>
</dbReference>
<comment type="caution">
    <text evidence="1">The sequence shown here is derived from an EMBL/GenBank/DDBJ whole genome shotgun (WGS) entry which is preliminary data.</text>
</comment>
<gene>
    <name evidence="1" type="ORF">P3T76_010278</name>
</gene>
<keyword evidence="2" id="KW-1185">Reference proteome</keyword>
<reference evidence="1" key="1">
    <citation type="submission" date="2023-08" db="EMBL/GenBank/DDBJ databases">
        <title>Reference Genome Resource for the Citrus Pathogen Phytophthora citrophthora.</title>
        <authorList>
            <person name="Moller H."/>
            <person name="Coetzee B."/>
            <person name="Rose L.J."/>
            <person name="Van Niekerk J.M."/>
        </authorList>
    </citation>
    <scope>NUCLEOTIDE SEQUENCE</scope>
    <source>
        <strain evidence="1">STE-U-9442</strain>
    </source>
</reference>
<organism evidence="1 2">
    <name type="scientific">Phytophthora citrophthora</name>
    <dbReference type="NCBI Taxonomy" id="4793"/>
    <lineage>
        <taxon>Eukaryota</taxon>
        <taxon>Sar</taxon>
        <taxon>Stramenopiles</taxon>
        <taxon>Oomycota</taxon>
        <taxon>Peronosporomycetes</taxon>
        <taxon>Peronosporales</taxon>
        <taxon>Peronosporaceae</taxon>
        <taxon>Phytophthora</taxon>
    </lineage>
</organism>